<dbReference type="PANTHER" id="PTHR32092:SF5">
    <property type="entry name" value="6-PHOSPHO-BETA-GLUCOSIDASE"/>
    <property type="match status" value="1"/>
</dbReference>
<name>A0A3A3GKN9_PANTH</name>
<dbReference type="GO" id="GO:0046872">
    <property type="term" value="F:metal ion binding"/>
    <property type="evidence" value="ECO:0007669"/>
    <property type="project" value="UniProtKB-KW"/>
</dbReference>
<feature type="active site" description="Proton donor" evidence="7">
    <location>
        <position position="166"/>
    </location>
</feature>
<dbReference type="PROSITE" id="PS01324">
    <property type="entry name" value="GLYCOSYL_HYDROL_F4"/>
    <property type="match status" value="1"/>
</dbReference>
<keyword evidence="2 9" id="KW-0479">Metal-binding</keyword>
<gene>
    <name evidence="13" type="ORF">DQX05_15315</name>
</gene>
<evidence type="ECO:0000256" key="7">
    <source>
        <dbReference type="PIRSR" id="PIRSR601088-1"/>
    </source>
</evidence>
<dbReference type="Pfam" id="PF02056">
    <property type="entry name" value="Glyco_hydro_4"/>
    <property type="match status" value="1"/>
</dbReference>
<dbReference type="RefSeq" id="WP_119794441.1">
    <property type="nucleotide sequence ID" value="NZ_QYZD01000013.1"/>
</dbReference>
<evidence type="ECO:0000313" key="13">
    <source>
        <dbReference type="EMBL" id="RJG22919.1"/>
    </source>
</evidence>
<evidence type="ECO:0000256" key="4">
    <source>
        <dbReference type="ARBA" id="ARBA00023027"/>
    </source>
</evidence>
<feature type="active site" description="Proton acceptor" evidence="7">
    <location>
        <position position="244"/>
    </location>
</feature>
<dbReference type="GO" id="GO:0005975">
    <property type="term" value="P:carbohydrate metabolic process"/>
    <property type="evidence" value="ECO:0007669"/>
    <property type="project" value="InterPro"/>
</dbReference>
<feature type="binding site" evidence="9">
    <location>
        <position position="165"/>
    </location>
    <ligand>
        <name>Mn(2+)</name>
        <dbReference type="ChEBI" id="CHEBI:29035"/>
    </ligand>
</feature>
<dbReference type="SUPFAM" id="SSF51735">
    <property type="entry name" value="NAD(P)-binding Rossmann-fold domains"/>
    <property type="match status" value="1"/>
</dbReference>
<organism evidence="13 14">
    <name type="scientific">Paenibacillus thiaminolyticus</name>
    <name type="common">Bacillus thiaminolyticus</name>
    <dbReference type="NCBI Taxonomy" id="49283"/>
    <lineage>
        <taxon>Bacteria</taxon>
        <taxon>Bacillati</taxon>
        <taxon>Bacillota</taxon>
        <taxon>Bacilli</taxon>
        <taxon>Bacillales</taxon>
        <taxon>Paenibacillaceae</taxon>
        <taxon>Paenibacillus</taxon>
    </lineage>
</organism>
<feature type="site" description="Increases basicity of active site Tyr" evidence="10">
    <location>
        <position position="106"/>
    </location>
</feature>
<comment type="caution">
    <text evidence="13">The sequence shown here is derived from an EMBL/GenBank/DDBJ whole genome shotgun (WGS) entry which is preliminary data.</text>
</comment>
<dbReference type="InterPro" id="IPR019802">
    <property type="entry name" value="GlycHydrolase_4_CS"/>
</dbReference>
<keyword evidence="6 11" id="KW-0326">Glycosidase</keyword>
<dbReference type="GO" id="GO:0016616">
    <property type="term" value="F:oxidoreductase activity, acting on the CH-OH group of donors, NAD or NADP as acceptor"/>
    <property type="evidence" value="ECO:0007669"/>
    <property type="project" value="InterPro"/>
</dbReference>
<evidence type="ECO:0000256" key="9">
    <source>
        <dbReference type="PIRSR" id="PIRSR601088-3"/>
    </source>
</evidence>
<comment type="cofactor">
    <cofactor evidence="11">
        <name>NAD(+)</name>
        <dbReference type="ChEBI" id="CHEBI:57540"/>
    </cofactor>
    <text evidence="11">Binds 1 NAD(+) per subunit.</text>
</comment>
<feature type="binding site" evidence="8">
    <location>
        <position position="144"/>
    </location>
    <ligand>
        <name>substrate</name>
    </ligand>
</feature>
<dbReference type="EMBL" id="QYZD01000013">
    <property type="protein sequence ID" value="RJG22919.1"/>
    <property type="molecule type" value="Genomic_DNA"/>
</dbReference>
<keyword evidence="9" id="KW-0170">Cobalt</keyword>
<evidence type="ECO:0000256" key="1">
    <source>
        <dbReference type="ARBA" id="ARBA00010141"/>
    </source>
</evidence>
<dbReference type="Gene3D" id="3.40.50.720">
    <property type="entry name" value="NAD(P)-binding Rossmann-like Domain"/>
    <property type="match status" value="1"/>
</dbReference>
<evidence type="ECO:0000313" key="14">
    <source>
        <dbReference type="Proteomes" id="UP000266177"/>
    </source>
</evidence>
<dbReference type="Gene3D" id="3.90.110.10">
    <property type="entry name" value="Lactate dehydrogenase/glycoside hydrolase, family 4, C-terminal"/>
    <property type="match status" value="1"/>
</dbReference>
<evidence type="ECO:0000256" key="2">
    <source>
        <dbReference type="ARBA" id="ARBA00022723"/>
    </source>
</evidence>
<keyword evidence="4 11" id="KW-0520">NAD</keyword>
<comment type="similarity">
    <text evidence="1 11">Belongs to the glycosyl hydrolase 4 family.</text>
</comment>
<evidence type="ECO:0000256" key="10">
    <source>
        <dbReference type="PIRSR" id="PIRSR601088-4"/>
    </source>
</evidence>
<dbReference type="OrthoDB" id="9808275at2"/>
<proteinExistence type="inferred from homology"/>
<dbReference type="GO" id="GO:0004553">
    <property type="term" value="F:hydrolase activity, hydrolyzing O-glycosyl compounds"/>
    <property type="evidence" value="ECO:0007669"/>
    <property type="project" value="InterPro"/>
</dbReference>
<keyword evidence="9" id="KW-0408">Iron</keyword>
<evidence type="ECO:0000256" key="5">
    <source>
        <dbReference type="ARBA" id="ARBA00023211"/>
    </source>
</evidence>
<evidence type="ECO:0000259" key="12">
    <source>
        <dbReference type="Pfam" id="PF11975"/>
    </source>
</evidence>
<accession>A0A3A3GKN9</accession>
<evidence type="ECO:0000256" key="11">
    <source>
        <dbReference type="RuleBase" id="RU361152"/>
    </source>
</evidence>
<dbReference type="InterPro" id="IPR022616">
    <property type="entry name" value="Glyco_hydro_4_C"/>
</dbReference>
<reference evidence="13 14" key="1">
    <citation type="submission" date="2018-09" db="EMBL/GenBank/DDBJ databases">
        <title>Paenibacillus SK2017-BO5.</title>
        <authorList>
            <person name="Piskunova J.V."/>
            <person name="Dubiley S.A."/>
            <person name="Severinov K.V."/>
        </authorList>
    </citation>
    <scope>NUCLEOTIDE SEQUENCE [LARGE SCALE GENOMIC DNA]</scope>
    <source>
        <strain evidence="13 14">BO5</strain>
    </source>
</reference>
<dbReference type="PANTHER" id="PTHR32092">
    <property type="entry name" value="6-PHOSPHO-BETA-GLUCOSIDASE-RELATED"/>
    <property type="match status" value="1"/>
</dbReference>
<dbReference type="PRINTS" id="PR00732">
    <property type="entry name" value="GLHYDRLASE4"/>
</dbReference>
<keyword evidence="5 9" id="KW-0464">Manganese</keyword>
<evidence type="ECO:0000256" key="8">
    <source>
        <dbReference type="PIRSR" id="PIRSR601088-2"/>
    </source>
</evidence>
<feature type="binding site" evidence="9">
    <location>
        <position position="195"/>
    </location>
    <ligand>
        <name>Mn(2+)</name>
        <dbReference type="ChEBI" id="CHEBI:29035"/>
    </ligand>
</feature>
<keyword evidence="3 11" id="KW-0378">Hydrolase</keyword>
<dbReference type="AlphaFoldDB" id="A0A3A3GKN9"/>
<dbReference type="InterPro" id="IPR001088">
    <property type="entry name" value="Glyco_hydro_4"/>
</dbReference>
<sequence>MKLALIGGGGVRAVLFTKSLTLKAEQTGITQLVLHDTDEEQLAIIGKLCRIVIEQSGIDLQLDTTMDACAALQGADYIVTTIRVGKEQSRYIDEKIALDHGLLGQETTGPAGFSMALRTIPVLRDYCELAKEVAPDAWIFNFSNPSGLVTQALRSYGYDRVIGICDTPSHTKLRIAEALGIDERKLRTEVFGLNHLSWISKLMVEGKDLLPELKSDPAFVNTVEELKMFDPDLLRELPYLPNEYLYYYYHREKSLANIQQAAMTRGQMIALNNQAMLDELKRMDIDANPQLALQTYLYYTQKREASYMAAETNSEAKEMLPMEELTLPETLGYAGVMLDFVESLQTGRENNIVLSVPNEGSIAGFEDDDVVEISCTIDKDGAHPVPIGAVPEDMHLLMKSVKLFERLTVEAVAKKSRSLAVKSLSVHPLVNSYSLAKELVDDYLEAYRDTLGEWNQ</sequence>
<dbReference type="Pfam" id="PF11975">
    <property type="entry name" value="Glyco_hydro_4C"/>
    <property type="match status" value="1"/>
</dbReference>
<dbReference type="InterPro" id="IPR015955">
    <property type="entry name" value="Lactate_DH/Glyco_Ohase_4_C"/>
</dbReference>
<feature type="domain" description="Glycosyl hydrolase family 4 C-terminal" evidence="12">
    <location>
        <begin position="190"/>
        <end position="430"/>
    </location>
</feature>
<evidence type="ECO:0000256" key="6">
    <source>
        <dbReference type="ARBA" id="ARBA00023295"/>
    </source>
</evidence>
<feature type="binding site" evidence="8">
    <location>
        <position position="90"/>
    </location>
    <ligand>
        <name>substrate</name>
    </ligand>
</feature>
<protein>
    <submittedName>
        <fullName evidence="13">Glycoside hydrolase</fullName>
    </submittedName>
</protein>
<dbReference type="SUPFAM" id="SSF56327">
    <property type="entry name" value="LDH C-terminal domain-like"/>
    <property type="match status" value="1"/>
</dbReference>
<dbReference type="InterPro" id="IPR036291">
    <property type="entry name" value="NAD(P)-bd_dom_sf"/>
</dbReference>
<keyword evidence="9" id="KW-0533">Nickel</keyword>
<evidence type="ECO:0000256" key="3">
    <source>
        <dbReference type="ARBA" id="ARBA00022801"/>
    </source>
</evidence>
<dbReference type="Proteomes" id="UP000266177">
    <property type="component" value="Unassembled WGS sequence"/>
</dbReference>